<dbReference type="CDD" id="cd04301">
    <property type="entry name" value="NAT_SF"/>
    <property type="match status" value="1"/>
</dbReference>
<keyword evidence="3" id="KW-1185">Reference proteome</keyword>
<dbReference type="EMBL" id="AQHY01000010">
    <property type="protein sequence ID" value="EOA56724.1"/>
    <property type="molecule type" value="Genomic_DNA"/>
</dbReference>
<protein>
    <recommendedName>
        <fullName evidence="1">N-acetyltransferase domain-containing protein</fullName>
    </recommendedName>
</protein>
<dbReference type="Gene3D" id="3.40.630.30">
    <property type="match status" value="1"/>
</dbReference>
<dbReference type="InterPro" id="IPR016181">
    <property type="entry name" value="Acyl_CoA_acyltransferase"/>
</dbReference>
<sequence length="174" mass="20373">MARQLEENGIKLRAPEPEDLDCMFRFENIVDLWDISNTTGPYSRFHLKQYIEQTQNDLFTDRQLRLMIENSDRQVVGIVDICNFDPLHSRAEVGIVIDEAQRRKGIGRQALSLLESHCFHYLGIHQLFAYVDTANKPCRKLFTTCGYQECALLKDWMHTGKSYRDVIMLQKINF</sequence>
<dbReference type="STRING" id="1121098.HMPREF1534_00914"/>
<dbReference type="PROSITE" id="PS51186">
    <property type="entry name" value="GNAT"/>
    <property type="match status" value="1"/>
</dbReference>
<dbReference type="PATRIC" id="fig|1121098.3.peg.923"/>
<dbReference type="GO" id="GO:0016747">
    <property type="term" value="F:acyltransferase activity, transferring groups other than amino-acyl groups"/>
    <property type="evidence" value="ECO:0007669"/>
    <property type="project" value="InterPro"/>
</dbReference>
<accession>U6RJD2</accession>
<dbReference type="PANTHER" id="PTHR43415:SF3">
    <property type="entry name" value="GNAT-FAMILY ACETYLTRANSFERASE"/>
    <property type="match status" value="1"/>
</dbReference>
<comment type="caution">
    <text evidence="2">The sequence shown here is derived from an EMBL/GenBank/DDBJ whole genome shotgun (WGS) entry which is preliminary data.</text>
</comment>
<evidence type="ECO:0000259" key="1">
    <source>
        <dbReference type="PROSITE" id="PS51186"/>
    </source>
</evidence>
<organism evidence="2 3">
    <name type="scientific">Phocaeicola massiliensis B84634 = Timone 84634 = DSM 17679 = JCM 13223</name>
    <dbReference type="NCBI Taxonomy" id="1121098"/>
    <lineage>
        <taxon>Bacteria</taxon>
        <taxon>Pseudomonadati</taxon>
        <taxon>Bacteroidota</taxon>
        <taxon>Bacteroidia</taxon>
        <taxon>Bacteroidales</taxon>
        <taxon>Bacteroidaceae</taxon>
        <taxon>Phocaeicola</taxon>
    </lineage>
</organism>
<dbReference type="Proteomes" id="UP000017831">
    <property type="component" value="Unassembled WGS sequence"/>
</dbReference>
<dbReference type="eggNOG" id="COG1670">
    <property type="taxonomic scope" value="Bacteria"/>
</dbReference>
<reference evidence="2 3" key="1">
    <citation type="submission" date="2013-04" db="EMBL/GenBank/DDBJ databases">
        <title>The Genome Sequence of Bacteroides massiliensis DSM 17679.</title>
        <authorList>
            <consortium name="The Broad Institute Genomics Platform"/>
            <person name="Earl A."/>
            <person name="Ward D."/>
            <person name="Feldgarden M."/>
            <person name="Gevers D."/>
            <person name="Martens E."/>
            <person name="Fenner L."/>
            <person name="Roux V."/>
            <person name="Mallet M.N."/>
            <person name="Raoult D."/>
            <person name="Walker B."/>
            <person name="Young S."/>
            <person name="Zeng Q."/>
            <person name="Gargeya S."/>
            <person name="Fitzgerald M."/>
            <person name="Haas B."/>
            <person name="Abouelleil A."/>
            <person name="Allen A.W."/>
            <person name="Alvarado L."/>
            <person name="Arachchi H.M."/>
            <person name="Berlin A.M."/>
            <person name="Chapman S.B."/>
            <person name="Gainer-Dewar J."/>
            <person name="Goldberg J."/>
            <person name="Griggs A."/>
            <person name="Gujja S."/>
            <person name="Hansen M."/>
            <person name="Howarth C."/>
            <person name="Imamovic A."/>
            <person name="Ireland A."/>
            <person name="Larimer J."/>
            <person name="McCowan C."/>
            <person name="Murphy C."/>
            <person name="Pearson M."/>
            <person name="Poon T.W."/>
            <person name="Priest M."/>
            <person name="Roberts A."/>
            <person name="Saif S."/>
            <person name="Shea T."/>
            <person name="Sisk P."/>
            <person name="Sykes S."/>
            <person name="Wortman J."/>
            <person name="Nusbaum C."/>
            <person name="Birren B."/>
        </authorList>
    </citation>
    <scope>NUCLEOTIDE SEQUENCE [LARGE SCALE GENOMIC DNA]</scope>
    <source>
        <strain evidence="3">B84634 / Timone 84634 / DSM 17679 / JCM 13223</strain>
    </source>
</reference>
<gene>
    <name evidence="2" type="ORF">HMPREF1534_00914</name>
</gene>
<dbReference type="HOGENOM" id="CLU_013985_3_2_10"/>
<dbReference type="RefSeq" id="WP_005937647.1">
    <property type="nucleotide sequence ID" value="NZ_KB890397.1"/>
</dbReference>
<name>U6RJD2_9BACT</name>
<feature type="domain" description="N-acetyltransferase" evidence="1">
    <location>
        <begin position="10"/>
        <end position="173"/>
    </location>
</feature>
<proteinExistence type="predicted"/>
<dbReference type="AlphaFoldDB" id="U6RJD2"/>
<dbReference type="GeneID" id="60063047"/>
<dbReference type="OrthoDB" id="893030at2"/>
<dbReference type="PANTHER" id="PTHR43415">
    <property type="entry name" value="SPERMIDINE N(1)-ACETYLTRANSFERASE"/>
    <property type="match status" value="1"/>
</dbReference>
<evidence type="ECO:0000313" key="3">
    <source>
        <dbReference type="Proteomes" id="UP000017831"/>
    </source>
</evidence>
<dbReference type="Pfam" id="PF13302">
    <property type="entry name" value="Acetyltransf_3"/>
    <property type="match status" value="1"/>
</dbReference>
<evidence type="ECO:0000313" key="2">
    <source>
        <dbReference type="EMBL" id="EOA56724.1"/>
    </source>
</evidence>
<dbReference type="SUPFAM" id="SSF55729">
    <property type="entry name" value="Acyl-CoA N-acyltransferases (Nat)"/>
    <property type="match status" value="1"/>
</dbReference>
<dbReference type="InterPro" id="IPR000182">
    <property type="entry name" value="GNAT_dom"/>
</dbReference>